<dbReference type="InterPro" id="IPR011004">
    <property type="entry name" value="Trimer_LpxA-like_sf"/>
</dbReference>
<dbReference type="InterPro" id="IPR001451">
    <property type="entry name" value="Hexapep"/>
</dbReference>
<dbReference type="EMBL" id="AP011797">
    <property type="protein sequence ID" value="BAL58216.1"/>
    <property type="molecule type" value="Genomic_DNA"/>
</dbReference>
<dbReference type="CDD" id="cd04645">
    <property type="entry name" value="LbH_gamma_CA_like"/>
    <property type="match status" value="1"/>
</dbReference>
<dbReference type="InterPro" id="IPR050484">
    <property type="entry name" value="Transf_Hexapept/Carb_Anhydrase"/>
</dbReference>
<dbReference type="AlphaFoldDB" id="H5SPY0"/>
<dbReference type="Gene3D" id="2.160.10.10">
    <property type="entry name" value="Hexapeptide repeat proteins"/>
    <property type="match status" value="1"/>
</dbReference>
<gene>
    <name evidence="1" type="ORF">HGMM_F55D02C16</name>
</gene>
<dbReference type="InterPro" id="IPR047324">
    <property type="entry name" value="LbH_gamma_CA-like"/>
</dbReference>
<sequence>MGGERFYIHPSSCIMGDVRLGRFVSVFAGATLRADVHPISVGDYSNIQECAVIHVASHPVEIGKYVTIAHNAVIHACTIKDRCMIGINAVVLDGAVIGEGSIVGAGAVVKENTVVPPNSLVVGNPAVIKEGRGNPFMVTYNAMYYYCLAKRFKEGIFSFSLEEVLKEVQELMKEHSPS</sequence>
<reference evidence="1" key="1">
    <citation type="journal article" date="2005" name="Environ. Microbiol.">
        <title>Genetic and functional properties of uncultivated thermophilic crenarchaeotes from a subsurface gold mine as revealed by analysis of genome fragments.</title>
        <authorList>
            <person name="Nunoura T."/>
            <person name="Hirayama H."/>
            <person name="Takami H."/>
            <person name="Oida H."/>
            <person name="Nishi S."/>
            <person name="Shimamura S."/>
            <person name="Suzuki Y."/>
            <person name="Inagaki F."/>
            <person name="Takai K."/>
            <person name="Nealson K.H."/>
            <person name="Horikoshi K."/>
        </authorList>
    </citation>
    <scope>NUCLEOTIDE SEQUENCE</scope>
</reference>
<evidence type="ECO:0000313" key="1">
    <source>
        <dbReference type="EMBL" id="BAL58216.1"/>
    </source>
</evidence>
<dbReference type="PANTHER" id="PTHR13061">
    <property type="entry name" value="DYNACTIN SUBUNIT P25"/>
    <property type="match status" value="1"/>
</dbReference>
<dbReference type="Pfam" id="PF00132">
    <property type="entry name" value="Hexapep"/>
    <property type="match status" value="1"/>
</dbReference>
<dbReference type="SUPFAM" id="SSF51161">
    <property type="entry name" value="Trimeric LpxA-like enzymes"/>
    <property type="match status" value="1"/>
</dbReference>
<organism evidence="1">
    <name type="scientific">uncultured prokaryote</name>
    <dbReference type="NCBI Taxonomy" id="198431"/>
    <lineage>
        <taxon>unclassified sequences</taxon>
        <taxon>environmental samples</taxon>
    </lineage>
</organism>
<name>H5SPY0_9ZZZZ</name>
<reference evidence="1" key="2">
    <citation type="journal article" date="2012" name="PLoS ONE">
        <title>A Deeply Branching Thermophilic Bacterium with an Ancient Acetyl-CoA Pathway Dominates a Subsurface Ecosystem.</title>
        <authorList>
            <person name="Takami H."/>
            <person name="Noguchi H."/>
            <person name="Takaki Y."/>
            <person name="Uchiyama I."/>
            <person name="Toyoda A."/>
            <person name="Nishi S."/>
            <person name="Chee G.-J."/>
            <person name="Arai W."/>
            <person name="Nunoura T."/>
            <person name="Itoh T."/>
            <person name="Hattori M."/>
            <person name="Takai K."/>
        </authorList>
    </citation>
    <scope>NUCLEOTIDE SEQUENCE</scope>
</reference>
<accession>H5SPY0</accession>
<protein>
    <submittedName>
        <fullName evidence="1">Ferripyochelin binding protein</fullName>
    </submittedName>
</protein>
<dbReference type="PANTHER" id="PTHR13061:SF29">
    <property type="entry name" value="GAMMA CARBONIC ANHYDRASE-LIKE 1, MITOCHONDRIAL-RELATED"/>
    <property type="match status" value="1"/>
</dbReference>
<proteinExistence type="predicted"/>